<feature type="signal peptide" evidence="1">
    <location>
        <begin position="1"/>
        <end position="21"/>
    </location>
</feature>
<accession>A0ABY6F2H4</accession>
<evidence type="ECO:0000313" key="2">
    <source>
        <dbReference type="EMBL" id="UXZ04300.1"/>
    </source>
</evidence>
<name>A0ABY6F2H4_9GAMM</name>
<keyword evidence="1" id="KW-0732">Signal</keyword>
<dbReference type="EMBL" id="CP089977">
    <property type="protein sequence ID" value="UXZ04300.1"/>
    <property type="molecule type" value="Genomic_DNA"/>
</dbReference>
<proteinExistence type="predicted"/>
<reference evidence="2" key="1">
    <citation type="submission" date="2021-12" db="EMBL/GenBank/DDBJ databases">
        <title>taxonomy of Moraxella sp. ZY201224.</title>
        <authorList>
            <person name="Li F."/>
        </authorList>
    </citation>
    <scope>NUCLEOTIDE SEQUENCE</scope>
    <source>
        <strain evidence="2">ZY201224</strain>
    </source>
</reference>
<dbReference type="RefSeq" id="WP_263075786.1">
    <property type="nucleotide sequence ID" value="NZ_CP089977.1"/>
</dbReference>
<keyword evidence="3" id="KW-1185">Reference proteome</keyword>
<dbReference type="PROSITE" id="PS51257">
    <property type="entry name" value="PROKAR_LIPOPROTEIN"/>
    <property type="match status" value="1"/>
</dbReference>
<evidence type="ECO:0000256" key="1">
    <source>
        <dbReference type="SAM" id="SignalP"/>
    </source>
</evidence>
<feature type="chain" id="PRO_5045346903" evidence="1">
    <location>
        <begin position="22"/>
        <end position="151"/>
    </location>
</feature>
<dbReference type="Proteomes" id="UP001063782">
    <property type="component" value="Chromosome"/>
</dbReference>
<gene>
    <name evidence="2" type="ORF">LU297_06760</name>
</gene>
<protein>
    <submittedName>
        <fullName evidence="2">Uncharacterized protein</fullName>
    </submittedName>
</protein>
<sequence>MKKVTLSTIMLFMVGCASTGATSINSTTKGEYGNYSGKGGMTAYSIDSNAYKYHYDNGFTGVDAMGWDSNLQYAWSRTAGAKTCGMTVDSKKIISLLAKKYGYNELVHEINGVEFHFLQQSKIKDFCNEKRVAELKQVIPQMTNGQFAKKF</sequence>
<evidence type="ECO:0000313" key="3">
    <source>
        <dbReference type="Proteomes" id="UP001063782"/>
    </source>
</evidence>
<organism evidence="2 3">
    <name type="scientific">Moraxella nasicaprae</name>
    <dbReference type="NCBI Taxonomy" id="2904122"/>
    <lineage>
        <taxon>Bacteria</taxon>
        <taxon>Pseudomonadati</taxon>
        <taxon>Pseudomonadota</taxon>
        <taxon>Gammaproteobacteria</taxon>
        <taxon>Moraxellales</taxon>
        <taxon>Moraxellaceae</taxon>
        <taxon>Moraxella</taxon>
    </lineage>
</organism>